<accession>A0A7W6GA94</accession>
<organism evidence="2 3">
    <name type="scientific">Rhizobium metallidurans</name>
    <dbReference type="NCBI Taxonomy" id="1265931"/>
    <lineage>
        <taxon>Bacteria</taxon>
        <taxon>Pseudomonadati</taxon>
        <taxon>Pseudomonadota</taxon>
        <taxon>Alphaproteobacteria</taxon>
        <taxon>Hyphomicrobiales</taxon>
        <taxon>Rhizobiaceae</taxon>
        <taxon>Rhizobium/Agrobacterium group</taxon>
        <taxon>Rhizobium</taxon>
    </lineage>
</organism>
<evidence type="ECO:0000313" key="3">
    <source>
        <dbReference type="Proteomes" id="UP000582090"/>
    </source>
</evidence>
<sequence>MRKPVSFDTTFDAASAIADELPVKVKTCADFVGEFARHPTDIDDERFLVENERFQGFSADARNLAELLAELVATLDAMTVKVSSDLDSFRGLTATERFIGHFSRQRMWRRHSSRVRAAPVVERLRDLMVKSDSVAGLITRHRAVVVTAHKEAEGRLVDIVERRRRLVDDIDIARIRIKELNAKALTTQGRIGVYGSKAEWQRMEEERQALKAQADEISTREHELRDESQRRERFIGIFQLLVDGLNTEIGQCNTLMRKLMIDTEERLLIYQAQVDTDIPGSKVKISSELFPSIADAIVLFERDMLLPQEIEHRKRTADAQFGKRFPLYAHQNEGASGAPLIDTTNMSGKLRLRMPRL</sequence>
<reference evidence="2 3" key="1">
    <citation type="submission" date="2020-08" db="EMBL/GenBank/DDBJ databases">
        <title>Genomic Encyclopedia of Type Strains, Phase IV (KMG-IV): sequencing the most valuable type-strain genomes for metagenomic binning, comparative biology and taxonomic classification.</title>
        <authorList>
            <person name="Goeker M."/>
        </authorList>
    </citation>
    <scope>NUCLEOTIDE SEQUENCE [LARGE SCALE GENOMIC DNA]</scope>
    <source>
        <strain evidence="2 3">DSM 26575</strain>
    </source>
</reference>
<dbReference type="Proteomes" id="UP000582090">
    <property type="component" value="Unassembled WGS sequence"/>
</dbReference>
<feature type="coiled-coil region" evidence="1">
    <location>
        <begin position="163"/>
        <end position="227"/>
    </location>
</feature>
<protein>
    <submittedName>
        <fullName evidence="2">Uncharacterized protein</fullName>
    </submittedName>
</protein>
<dbReference type="EMBL" id="JACIDW010000002">
    <property type="protein sequence ID" value="MBB3963702.1"/>
    <property type="molecule type" value="Genomic_DNA"/>
</dbReference>
<name>A0A7W6GA94_9HYPH</name>
<dbReference type="RefSeq" id="WP_183899383.1">
    <property type="nucleotide sequence ID" value="NZ_JACIDW010000002.1"/>
</dbReference>
<dbReference type="AlphaFoldDB" id="A0A7W6GA94"/>
<gene>
    <name evidence="2" type="ORF">GGQ67_001327</name>
</gene>
<evidence type="ECO:0000313" key="2">
    <source>
        <dbReference type="EMBL" id="MBB3963702.1"/>
    </source>
</evidence>
<keyword evidence="3" id="KW-1185">Reference proteome</keyword>
<proteinExistence type="predicted"/>
<comment type="caution">
    <text evidence="2">The sequence shown here is derived from an EMBL/GenBank/DDBJ whole genome shotgun (WGS) entry which is preliminary data.</text>
</comment>
<keyword evidence="1" id="KW-0175">Coiled coil</keyword>
<evidence type="ECO:0000256" key="1">
    <source>
        <dbReference type="SAM" id="Coils"/>
    </source>
</evidence>